<evidence type="ECO:0000256" key="7">
    <source>
        <dbReference type="SAM" id="Phobius"/>
    </source>
</evidence>
<evidence type="ECO:0000256" key="1">
    <source>
        <dbReference type="ARBA" id="ARBA00004651"/>
    </source>
</evidence>
<sequence length="638" mass="70948">MFSPLGIERVGFFPMQTLKTVNWKQILLRAVLPCLLAVAAAFIARYQLELSDGVTPNYLAGQWPVYAPLNAMTAFCLTLILFALCGRWWLATGISGVLFTVVALVNYYTRDLHGSALMPQDILNLGTAAEVMGSYTLKISQTVVTIGLLVLPVLVISAVQWFLAKGGPRRASWKARGVRVVVCALCIFCVMFFGYFGPNPIKPKATYGWAWQETYYKYGYLAGTVEASALMADPIVEPEDYSDQAAQDTANLVTGKYATAETAQEYPDIVLILSESFYDFDLVTDLQADTDIMPVTKNLENAVYGHTVSPHVGGGTNSSEYEMLSSNSLMLMPSITPFNWLNLYGANSLVSYTKSLGYTTMAAHPYTNSNYRRDSAWRALGFDETYFQDAFPTKEYYGDRPYQTDSASYKDFEALYEAMPEDQPRFAFLVSIQSHGDYDMNDASLDIVHAATDYGEYDELMDEYLSCMKMSDAAVAELMDYFTNLYNTTGRKVVVALAGDHAPSFVDHVADKSIAPQNELQILERSTPFFIWANYPLENTDAAVSATDPLNRMDMVMLAPTIAQQAGLPLSTFYQYLLEMKEVTPVVTGANDYMTPDGHTAEFGADTMLDQWVHGYLNLEYNNVGAHAKRDQSLFDAQ</sequence>
<comment type="caution">
    <text evidence="9">The sequence shown here is derived from an EMBL/GenBank/DDBJ whole genome shotgun (WGS) entry which is preliminary data.</text>
</comment>
<feature type="transmembrane region" description="Helical" evidence="7">
    <location>
        <begin position="89"/>
        <end position="109"/>
    </location>
</feature>
<evidence type="ECO:0000256" key="5">
    <source>
        <dbReference type="ARBA" id="ARBA00022989"/>
    </source>
</evidence>
<evidence type="ECO:0000259" key="8">
    <source>
        <dbReference type="Pfam" id="PF00884"/>
    </source>
</evidence>
<evidence type="ECO:0000313" key="9">
    <source>
        <dbReference type="EMBL" id="EFB74289.1"/>
    </source>
</evidence>
<dbReference type="SUPFAM" id="SSF53649">
    <property type="entry name" value="Alkaline phosphatase-like"/>
    <property type="match status" value="1"/>
</dbReference>
<dbReference type="PANTHER" id="PTHR47371:SF3">
    <property type="entry name" value="PHOSPHOGLYCEROL TRANSFERASE I"/>
    <property type="match status" value="1"/>
</dbReference>
<feature type="transmembrane region" description="Helical" evidence="7">
    <location>
        <begin position="26"/>
        <end position="45"/>
    </location>
</feature>
<evidence type="ECO:0000256" key="2">
    <source>
        <dbReference type="ARBA" id="ARBA00004936"/>
    </source>
</evidence>
<dbReference type="GO" id="GO:0005886">
    <property type="term" value="C:plasma membrane"/>
    <property type="evidence" value="ECO:0007669"/>
    <property type="project" value="UniProtKB-SubCell"/>
</dbReference>
<dbReference type="PANTHER" id="PTHR47371">
    <property type="entry name" value="LIPOTEICHOIC ACID SYNTHASE"/>
    <property type="match status" value="1"/>
</dbReference>
<protein>
    <submittedName>
        <fullName evidence="9">Arylsulfatase</fullName>
        <ecNumber evidence="9">3.1.6.-</ecNumber>
    </submittedName>
</protein>
<evidence type="ECO:0000256" key="4">
    <source>
        <dbReference type="ARBA" id="ARBA00022692"/>
    </source>
</evidence>
<keyword evidence="3" id="KW-1003">Cell membrane</keyword>
<keyword evidence="4 7" id="KW-0812">Transmembrane</keyword>
<feature type="transmembrane region" description="Helical" evidence="7">
    <location>
        <begin position="65"/>
        <end position="84"/>
    </location>
</feature>
<feature type="domain" description="Sulfatase N-terminal" evidence="8">
    <location>
        <begin position="267"/>
        <end position="567"/>
    </location>
</feature>
<name>D1PSP2_9FIRM</name>
<comment type="subcellular location">
    <subcellularLocation>
        <location evidence="1">Cell membrane</location>
        <topology evidence="1">Multi-pass membrane protein</topology>
    </subcellularLocation>
</comment>
<organism evidence="9 10">
    <name type="scientific">Subdoligranulum variabile DSM 15176</name>
    <dbReference type="NCBI Taxonomy" id="411471"/>
    <lineage>
        <taxon>Bacteria</taxon>
        <taxon>Bacillati</taxon>
        <taxon>Bacillota</taxon>
        <taxon>Clostridia</taxon>
        <taxon>Eubacteriales</taxon>
        <taxon>Oscillospiraceae</taxon>
        <taxon>Subdoligranulum</taxon>
    </lineage>
</organism>
<dbReference type="EC" id="3.1.6.-" evidence="9"/>
<dbReference type="Proteomes" id="UP000003438">
    <property type="component" value="Unassembled WGS sequence"/>
</dbReference>
<dbReference type="InterPro" id="IPR000917">
    <property type="entry name" value="Sulfatase_N"/>
</dbReference>
<keyword evidence="5 7" id="KW-1133">Transmembrane helix</keyword>
<evidence type="ECO:0000256" key="6">
    <source>
        <dbReference type="ARBA" id="ARBA00023136"/>
    </source>
</evidence>
<dbReference type="OrthoDB" id="243547at2"/>
<keyword evidence="9" id="KW-0378">Hydrolase</keyword>
<evidence type="ECO:0000256" key="3">
    <source>
        <dbReference type="ARBA" id="ARBA00022475"/>
    </source>
</evidence>
<dbReference type="InterPro" id="IPR050448">
    <property type="entry name" value="OpgB/LTA_synthase_biosynth"/>
</dbReference>
<dbReference type="GO" id="GO:0016787">
    <property type="term" value="F:hydrolase activity"/>
    <property type="evidence" value="ECO:0007669"/>
    <property type="project" value="UniProtKB-KW"/>
</dbReference>
<dbReference type="Gene3D" id="3.40.720.10">
    <property type="entry name" value="Alkaline Phosphatase, subunit A"/>
    <property type="match status" value="1"/>
</dbReference>
<evidence type="ECO:0000313" key="10">
    <source>
        <dbReference type="Proteomes" id="UP000003438"/>
    </source>
</evidence>
<reference evidence="9" key="1">
    <citation type="submission" date="2009-12" db="EMBL/GenBank/DDBJ databases">
        <authorList>
            <person name="Weinstock G."/>
            <person name="Sodergren E."/>
            <person name="Clifton S."/>
            <person name="Fulton L."/>
            <person name="Fulton B."/>
            <person name="Courtney L."/>
            <person name="Fronick C."/>
            <person name="Harrison M."/>
            <person name="Strong C."/>
            <person name="Farmer C."/>
            <person name="Delahaunty K."/>
            <person name="Markovic C."/>
            <person name="Hall O."/>
            <person name="Minx P."/>
            <person name="Tomlinson C."/>
            <person name="Mitreva M."/>
            <person name="Nelson J."/>
            <person name="Hou S."/>
            <person name="Wollam A."/>
            <person name="Pepin K.H."/>
            <person name="Johnson M."/>
            <person name="Bhonagiri V."/>
            <person name="Nash W.E."/>
            <person name="Warren W."/>
            <person name="Chinwalla A."/>
            <person name="Mardis E.R."/>
            <person name="Wilson R.K."/>
        </authorList>
    </citation>
    <scope>NUCLEOTIDE SEQUENCE [LARGE SCALE GENOMIC DNA]</scope>
    <source>
        <strain evidence="9">DSM 15176</strain>
    </source>
</reference>
<gene>
    <name evidence="9" type="ORF">SUBVAR_07426</name>
</gene>
<feature type="transmembrane region" description="Helical" evidence="7">
    <location>
        <begin position="176"/>
        <end position="196"/>
    </location>
</feature>
<dbReference type="CDD" id="cd16015">
    <property type="entry name" value="LTA_synthase"/>
    <property type="match status" value="1"/>
</dbReference>
<dbReference type="Pfam" id="PF00884">
    <property type="entry name" value="Sulfatase"/>
    <property type="match status" value="1"/>
</dbReference>
<accession>D1PSP2</accession>
<feature type="transmembrane region" description="Helical" evidence="7">
    <location>
        <begin position="142"/>
        <end position="164"/>
    </location>
</feature>
<keyword evidence="10" id="KW-1185">Reference proteome</keyword>
<dbReference type="STRING" id="411471.SUBVAR_07426"/>
<dbReference type="HOGENOM" id="CLU_014385_1_0_9"/>
<dbReference type="AlphaFoldDB" id="D1PSP2"/>
<keyword evidence="6 7" id="KW-0472">Membrane</keyword>
<dbReference type="InterPro" id="IPR017850">
    <property type="entry name" value="Alkaline_phosphatase_core_sf"/>
</dbReference>
<comment type="pathway">
    <text evidence="2">Cell wall biogenesis; lipoteichoic acid biosynthesis.</text>
</comment>
<dbReference type="EMBL" id="ACBY02000079">
    <property type="protein sequence ID" value="EFB74289.1"/>
    <property type="molecule type" value="Genomic_DNA"/>
</dbReference>
<proteinExistence type="predicted"/>
<dbReference type="eggNOG" id="COG1368">
    <property type="taxonomic scope" value="Bacteria"/>
</dbReference>